<sequence>MWTVQPGEPRRRPQALSTGCWKDIRLVAFVSGSSLVIFNGTGEILQTIYHDANCLLDAVALDEATGAIAVSAGRRVQIYSPIDDNTEQPKWSKRCLLNETQTAEKERDRPSLSLSWGIPGELLVGGSVLQLWSISEGGRLLWSRALANNVKCALFSPDAGLIVSISTYDRLVKVWRRQSFDPTDTRFDYTYLSHPSAVTAIQWQCSSRQEHKVNVLYTICTDNKLRIWHGTDTYGLQFLQLSAEIDLLECIQPRLASHQFDTRPTQRYAFIINSQDFAWAIERAKNEPSANAESLEHLVEIAARSPDIVVVLDKYGNLSAWAVEDSGYKTHVKTKVFNVAHVHGLDWGFRDVSSDDSYAQFEYFCDPQHNKSFTFLVHHFDGRIEWLEAQVDEFFDALPRQKRLTPRLAWSGHSGAIKKVVRTAAGNAVVSRTDDNEVIVWKQISTRFGTNISRQSKINMPEHIHRTCLLNDGQFLVFLHHTSISVYDARSATASKAASVEYTVSGKPLCLIALPGTEASRETAYVATITSTMKGIAWEVNLPGHGENRRSLSNGTKPTLQEFFRFDLGMKDDLAFVLPVDPAGSDYLISGFLDTFARDVAISYTKSGVLRSWTAKVDTHLREVQWLLTSAVETGISEPSLASATSIRKTALVDSDGFRLTIWDMRGAQLEYEKKFEAPDYVQDLDWTSTPDGQSILAVGFPHKVHLLSQLRFDYFGAQAAWTTVREIDISRVTSHPIGDSTWLGGGNLVIGSGNQLLVCDKKLEISASKISGLGVSRKQRLSREIFDIVAYLNGPLPVFHPQFLSQCILCGKSALVRKILLELNEALKYFTAGDELDSLLGVSLSNHLENNKGPTKARKDLSYEELSSTDDSETFTDEMAASLNERLTTVEIPQLSNWEQFHLADIVECVATAEKHRRSMDDNATRFLLFFRQHFLRRGRAALNEYSLNDSTISWREITWAFHSGSQDILVDLVSRHFLGKMLWEQARDSGVFMWMTDLQALRAQFEIIARNEYTKTDEKNPIDCSLYYIALRKKNVLVGLWRMASWNKEQAATQKLLSNNFQDSRWRTAALKNAFALLGKRRFQYAAAFFLLAGNLKDAALVCINQLKDIQLAIAIVRVYEGDNGPVLHEILTHTALPLAAKEGDRWLATWAFWMLKRRDLAVRALISPVYTLLETQQSPNLHAKSFLVDDPALIVLYRQLRSKTLQTLHGASKNLPTDEWNFVIHTARLYDRMGCDLLALDLAVRNWEFLPPPKAGIHPLDQISTLPKFQRRTSLILSDLPTSSWSETAPPPVGVKHSAGFQEPSTSSLLDNFGF</sequence>
<keyword evidence="5" id="KW-1185">Reference proteome</keyword>
<dbReference type="GO" id="GO:0007035">
    <property type="term" value="P:vacuolar acidification"/>
    <property type="evidence" value="ECO:0007669"/>
    <property type="project" value="TreeGrafter"/>
</dbReference>
<feature type="domain" description="RAVE complex protein Rav1 C-terminal" evidence="3">
    <location>
        <begin position="608"/>
        <end position="1245"/>
    </location>
</feature>
<feature type="repeat" description="WD" evidence="1">
    <location>
        <begin position="410"/>
        <end position="442"/>
    </location>
</feature>
<dbReference type="InParanoid" id="A0A165IQ34"/>
<dbReference type="GO" id="GO:0043291">
    <property type="term" value="C:RAVE complex"/>
    <property type="evidence" value="ECO:0007669"/>
    <property type="project" value="TreeGrafter"/>
</dbReference>
<feature type="region of interest" description="Disordered" evidence="2">
    <location>
        <begin position="1286"/>
        <end position="1318"/>
    </location>
</feature>
<dbReference type="STRING" id="1328760.A0A165IQ34"/>
<accession>A0A165IQ34</accession>
<dbReference type="GeneID" id="28895297"/>
<evidence type="ECO:0000259" key="3">
    <source>
        <dbReference type="Pfam" id="PF12234"/>
    </source>
</evidence>
<evidence type="ECO:0000256" key="1">
    <source>
        <dbReference type="PROSITE-ProRule" id="PRU00221"/>
    </source>
</evidence>
<dbReference type="InterPro" id="IPR022033">
    <property type="entry name" value="Rav1p_C"/>
</dbReference>
<dbReference type="FunCoup" id="A0A165IQ34">
    <property type="interactions" value="63"/>
</dbReference>
<proteinExistence type="predicted"/>
<dbReference type="Pfam" id="PF12234">
    <property type="entry name" value="Rav1p_C"/>
    <property type="match status" value="1"/>
</dbReference>
<dbReference type="PANTHER" id="PTHR13950">
    <property type="entry name" value="RABCONNECTIN-RELATED"/>
    <property type="match status" value="1"/>
</dbReference>
<dbReference type="SMART" id="SM00320">
    <property type="entry name" value="WD40"/>
    <property type="match status" value="3"/>
</dbReference>
<evidence type="ECO:0000313" key="4">
    <source>
        <dbReference type="EMBL" id="KZF25219.1"/>
    </source>
</evidence>
<name>A0A165IQ34_XYLHT</name>
<dbReference type="OrthoDB" id="342131at2759"/>
<evidence type="ECO:0000256" key="2">
    <source>
        <dbReference type="SAM" id="MobiDB-lite"/>
    </source>
</evidence>
<evidence type="ECO:0000313" key="5">
    <source>
        <dbReference type="Proteomes" id="UP000076632"/>
    </source>
</evidence>
<feature type="compositionally biased region" description="Polar residues" evidence="2">
    <location>
        <begin position="1306"/>
        <end position="1318"/>
    </location>
</feature>
<dbReference type="InterPro" id="IPR001680">
    <property type="entry name" value="WD40_rpt"/>
</dbReference>
<dbReference type="SUPFAM" id="SSF50978">
    <property type="entry name" value="WD40 repeat-like"/>
    <property type="match status" value="1"/>
</dbReference>
<dbReference type="Gene3D" id="2.130.10.10">
    <property type="entry name" value="YVTN repeat-like/Quinoprotein amine dehydrogenase"/>
    <property type="match status" value="1"/>
</dbReference>
<reference evidence="4 5" key="1">
    <citation type="journal article" date="2016" name="Fungal Biol.">
        <title>The genome of Xylona heveae provides a window into fungal endophytism.</title>
        <authorList>
            <person name="Gazis R."/>
            <person name="Kuo A."/>
            <person name="Riley R."/>
            <person name="LaButti K."/>
            <person name="Lipzen A."/>
            <person name="Lin J."/>
            <person name="Amirebrahimi M."/>
            <person name="Hesse C.N."/>
            <person name="Spatafora J.W."/>
            <person name="Henrissat B."/>
            <person name="Hainaut M."/>
            <person name="Grigoriev I.V."/>
            <person name="Hibbett D.S."/>
        </authorList>
    </citation>
    <scope>NUCLEOTIDE SEQUENCE [LARGE SCALE GENOMIC DNA]</scope>
    <source>
        <strain evidence="4 5">TC161</strain>
    </source>
</reference>
<dbReference type="SUPFAM" id="SSF50998">
    <property type="entry name" value="Quinoprotein alcohol dehydrogenase-like"/>
    <property type="match status" value="1"/>
</dbReference>
<dbReference type="InterPro" id="IPR052208">
    <property type="entry name" value="DmX-like/RAVE_component"/>
</dbReference>
<dbReference type="PANTHER" id="PTHR13950:SF9">
    <property type="entry name" value="RABCONNECTIN-3A"/>
    <property type="match status" value="1"/>
</dbReference>
<dbReference type="EMBL" id="KV407455">
    <property type="protein sequence ID" value="KZF25219.1"/>
    <property type="molecule type" value="Genomic_DNA"/>
</dbReference>
<protein>
    <submittedName>
        <fullName evidence="4">WD repeat protein-like protein</fullName>
    </submittedName>
</protein>
<dbReference type="InterPro" id="IPR015943">
    <property type="entry name" value="WD40/YVTN_repeat-like_dom_sf"/>
</dbReference>
<dbReference type="RefSeq" id="XP_018190774.1">
    <property type="nucleotide sequence ID" value="XM_018330160.1"/>
</dbReference>
<dbReference type="Proteomes" id="UP000076632">
    <property type="component" value="Unassembled WGS sequence"/>
</dbReference>
<dbReference type="PROSITE" id="PS50082">
    <property type="entry name" value="WD_REPEATS_2"/>
    <property type="match status" value="1"/>
</dbReference>
<organism evidence="4 5">
    <name type="scientific">Xylona heveae (strain CBS 132557 / TC161)</name>
    <dbReference type="NCBI Taxonomy" id="1328760"/>
    <lineage>
        <taxon>Eukaryota</taxon>
        <taxon>Fungi</taxon>
        <taxon>Dikarya</taxon>
        <taxon>Ascomycota</taxon>
        <taxon>Pezizomycotina</taxon>
        <taxon>Xylonomycetes</taxon>
        <taxon>Xylonales</taxon>
        <taxon>Xylonaceae</taxon>
        <taxon>Xylona</taxon>
    </lineage>
</organism>
<dbReference type="InterPro" id="IPR036322">
    <property type="entry name" value="WD40_repeat_dom_sf"/>
</dbReference>
<gene>
    <name evidence="4" type="ORF">L228DRAFT_217594</name>
</gene>
<dbReference type="OMA" id="NSHLTLW"/>
<dbReference type="InterPro" id="IPR011047">
    <property type="entry name" value="Quinoprotein_ADH-like_sf"/>
</dbReference>
<keyword evidence="1" id="KW-0853">WD repeat</keyword>